<keyword evidence="3 12" id="KW-0812">Transmembrane</keyword>
<comment type="caution">
    <text evidence="16">The sequence shown here is derived from an EMBL/GenBank/DDBJ whole genome shotgun (WGS) entry which is preliminary data.</text>
</comment>
<protein>
    <submittedName>
        <fullName evidence="16">CCR9 protein</fullName>
    </submittedName>
</protein>
<evidence type="ECO:0000256" key="11">
    <source>
        <dbReference type="ARBA" id="ARBA00023224"/>
    </source>
</evidence>
<dbReference type="FunFam" id="1.20.1070.10:FF:000035">
    <property type="entry name" value="C-C chemokine receptor type 6"/>
    <property type="match status" value="1"/>
</dbReference>
<keyword evidence="7" id="KW-0175">Coiled coil</keyword>
<dbReference type="GO" id="GO:0009897">
    <property type="term" value="C:external side of plasma membrane"/>
    <property type="evidence" value="ECO:0007669"/>
    <property type="project" value="TreeGrafter"/>
</dbReference>
<comment type="similarity">
    <text evidence="12">Belongs to the G-protein coupled receptor 1 family.</text>
</comment>
<evidence type="ECO:0000259" key="14">
    <source>
        <dbReference type="PROSITE" id="PS50262"/>
    </source>
</evidence>
<dbReference type="InterPro" id="IPR000276">
    <property type="entry name" value="GPCR_Rhodpsn"/>
</dbReference>
<evidence type="ECO:0000256" key="6">
    <source>
        <dbReference type="ARBA" id="ARBA00023040"/>
    </source>
</evidence>
<feature type="transmembrane region" description="Helical" evidence="13">
    <location>
        <begin position="304"/>
        <end position="324"/>
    </location>
</feature>
<dbReference type="PRINTS" id="PR00641">
    <property type="entry name" value="CHEMOKINER7"/>
</dbReference>
<keyword evidence="5 13" id="KW-1133">Transmembrane helix</keyword>
<dbReference type="GO" id="GO:0007204">
    <property type="term" value="P:positive regulation of cytosolic calcium ion concentration"/>
    <property type="evidence" value="ECO:0007669"/>
    <property type="project" value="TreeGrafter"/>
</dbReference>
<feature type="domain" description="G-protein coupled receptors family 1 profile" evidence="14">
    <location>
        <begin position="201"/>
        <end position="454"/>
    </location>
</feature>
<keyword evidence="11 12" id="KW-0807">Transducer</keyword>
<dbReference type="GO" id="GO:0006954">
    <property type="term" value="P:inflammatory response"/>
    <property type="evidence" value="ECO:0007669"/>
    <property type="project" value="InterPro"/>
</dbReference>
<evidence type="ECO:0000256" key="5">
    <source>
        <dbReference type="ARBA" id="ARBA00022989"/>
    </source>
</evidence>
<dbReference type="GO" id="GO:0019722">
    <property type="term" value="P:calcium-mediated signaling"/>
    <property type="evidence" value="ECO:0007669"/>
    <property type="project" value="TreeGrafter"/>
</dbReference>
<feature type="non-terminal residue" evidence="16">
    <location>
        <position position="504"/>
    </location>
</feature>
<evidence type="ECO:0000313" key="16">
    <source>
        <dbReference type="EMBL" id="KAG2458078.1"/>
    </source>
</evidence>
<dbReference type="PROSITE" id="PS51842">
    <property type="entry name" value="IF_ROD_2"/>
    <property type="match status" value="1"/>
</dbReference>
<dbReference type="PANTHER" id="PTHR10489:SF664">
    <property type="entry name" value="C-C CHEMOKINE RECEPTOR TYPE 9"/>
    <property type="match status" value="1"/>
</dbReference>
<proteinExistence type="inferred from homology"/>
<evidence type="ECO:0000256" key="13">
    <source>
        <dbReference type="SAM" id="Phobius"/>
    </source>
</evidence>
<evidence type="ECO:0000256" key="4">
    <source>
        <dbReference type="ARBA" id="ARBA00022754"/>
    </source>
</evidence>
<dbReference type="GO" id="GO:0060326">
    <property type="term" value="P:cell chemotaxis"/>
    <property type="evidence" value="ECO:0007669"/>
    <property type="project" value="TreeGrafter"/>
</dbReference>
<keyword evidence="4" id="KW-0403">Intermediate filament</keyword>
<dbReference type="InterPro" id="IPR001718">
    <property type="entry name" value="Chemokine_CCR7"/>
</dbReference>
<dbReference type="SUPFAM" id="SSF81321">
    <property type="entry name" value="Family A G protein-coupled receptor-like"/>
    <property type="match status" value="1"/>
</dbReference>
<feature type="transmembrane region" description="Helical" evidence="13">
    <location>
        <begin position="442"/>
        <end position="461"/>
    </location>
</feature>
<dbReference type="AlphaFoldDB" id="A0A8X7WYB6"/>
<keyword evidence="6 12" id="KW-0297">G-protein coupled receptor</keyword>
<feature type="transmembrane region" description="Helical" evidence="13">
    <location>
        <begin position="349"/>
        <end position="377"/>
    </location>
</feature>
<sequence>MGVKYQLENDIMAMKRDIEIASELQIELESKYQSLSSELDFVTKAHEEELSNLQSKLGNISADISSVSMIEVDTVKSFDLTTALNKMRSEYDKSVQQHKDEAEAYFKMKMDEIQTSAVKSTEAISETKAEITTSKKELQGLNLELQSLMSLDYLTTSSDYDYSATSTTDENTYCDKTSVRDFQAMYAPILYWIVCLLGALGNLLVVGIYAHFKNRLKTMTDVYLLNLAIADLLFLFTLPFWAVSANRHWLFGIGMCKLVHFIYRINFFSCMLLLTCISVDRYFAIVQAAKAQKSKVKRLLYSKLVCIGVWLLAGLLSVPEVIFAKTRGDSEESSCELVYPAALSKSLKIFVSAIQVCVGFFIPFIVMAFCYSVIVKTLLQAKNFEKHKALKVIIAVVAVFVVSQLPYNSLLIVKAIDVANATITDCEIVKKIDIAHQVTQSIAYMHCCLNPILYAFIGVRFRNDLIKILRSVHCISQKKMNNFFSGPKRSSMLSETEVTGALSL</sequence>
<dbReference type="EMBL" id="JAATIS010007298">
    <property type="protein sequence ID" value="KAG2458078.1"/>
    <property type="molecule type" value="Genomic_DNA"/>
</dbReference>
<dbReference type="GO" id="GO:0006955">
    <property type="term" value="P:immune response"/>
    <property type="evidence" value="ECO:0007669"/>
    <property type="project" value="InterPro"/>
</dbReference>
<feature type="transmembrane region" description="Helical" evidence="13">
    <location>
        <begin position="261"/>
        <end position="283"/>
    </location>
</feature>
<keyword evidence="9 12" id="KW-0675">Receptor</keyword>
<feature type="transmembrane region" description="Helical" evidence="13">
    <location>
        <begin position="189"/>
        <end position="210"/>
    </location>
</feature>
<evidence type="ECO:0000256" key="12">
    <source>
        <dbReference type="RuleBase" id="RU000688"/>
    </source>
</evidence>
<accession>A0A8X7WYB6</accession>
<keyword evidence="17" id="KW-1185">Reference proteome</keyword>
<dbReference type="Gene3D" id="1.20.1070.10">
    <property type="entry name" value="Rhodopsin 7-helix transmembrane proteins"/>
    <property type="match status" value="1"/>
</dbReference>
<evidence type="ECO:0000259" key="15">
    <source>
        <dbReference type="PROSITE" id="PS51842"/>
    </source>
</evidence>
<dbReference type="Pfam" id="PF00038">
    <property type="entry name" value="Filament"/>
    <property type="match status" value="1"/>
</dbReference>
<dbReference type="PROSITE" id="PS50262">
    <property type="entry name" value="G_PROTEIN_RECEP_F1_2"/>
    <property type="match status" value="1"/>
</dbReference>
<comment type="subcellular location">
    <subcellularLocation>
        <location evidence="1">Cell membrane</location>
        <topology evidence="1">Multi-pass membrane protein</topology>
    </subcellularLocation>
</comment>
<dbReference type="PROSITE" id="PS00237">
    <property type="entry name" value="G_PROTEIN_RECEP_F1_1"/>
    <property type="match status" value="1"/>
</dbReference>
<organism evidence="16 17">
    <name type="scientific">Polypterus senegalus</name>
    <name type="common">Senegal bichir</name>
    <dbReference type="NCBI Taxonomy" id="55291"/>
    <lineage>
        <taxon>Eukaryota</taxon>
        <taxon>Metazoa</taxon>
        <taxon>Chordata</taxon>
        <taxon>Craniata</taxon>
        <taxon>Vertebrata</taxon>
        <taxon>Euteleostomi</taxon>
        <taxon>Actinopterygii</taxon>
        <taxon>Polypteriformes</taxon>
        <taxon>Polypteridae</taxon>
        <taxon>Polypterus</taxon>
    </lineage>
</organism>
<keyword evidence="2" id="KW-1003">Cell membrane</keyword>
<evidence type="ECO:0000256" key="2">
    <source>
        <dbReference type="ARBA" id="ARBA00022475"/>
    </source>
</evidence>
<name>A0A8X7WYB6_POLSE</name>
<dbReference type="PANTHER" id="PTHR10489">
    <property type="entry name" value="CELL ADHESION MOLECULE"/>
    <property type="match status" value="1"/>
</dbReference>
<evidence type="ECO:0000256" key="10">
    <source>
        <dbReference type="ARBA" id="ARBA00023180"/>
    </source>
</evidence>
<evidence type="ECO:0000256" key="3">
    <source>
        <dbReference type="ARBA" id="ARBA00022692"/>
    </source>
</evidence>
<dbReference type="Pfam" id="PF00001">
    <property type="entry name" value="7tm_1"/>
    <property type="match status" value="1"/>
</dbReference>
<gene>
    <name evidence="16" type="primary">Ccr9</name>
    <name evidence="16" type="ORF">GTO96_0018220</name>
</gene>
<feature type="non-terminal residue" evidence="16">
    <location>
        <position position="1"/>
    </location>
</feature>
<dbReference type="PRINTS" id="PR00657">
    <property type="entry name" value="CCCHEMOKINER"/>
</dbReference>
<dbReference type="InterPro" id="IPR017452">
    <property type="entry name" value="GPCR_Rhodpsn_7TM"/>
</dbReference>
<dbReference type="InterPro" id="IPR050119">
    <property type="entry name" value="CCR1-9-like"/>
</dbReference>
<evidence type="ECO:0000256" key="7">
    <source>
        <dbReference type="ARBA" id="ARBA00023054"/>
    </source>
</evidence>
<dbReference type="GO" id="GO:0016493">
    <property type="term" value="F:C-C chemokine receptor activity"/>
    <property type="evidence" value="ECO:0007669"/>
    <property type="project" value="InterPro"/>
</dbReference>
<evidence type="ECO:0000256" key="8">
    <source>
        <dbReference type="ARBA" id="ARBA00023136"/>
    </source>
</evidence>
<dbReference type="Gene3D" id="1.20.5.500">
    <property type="entry name" value="Single helix bin"/>
    <property type="match status" value="1"/>
</dbReference>
<dbReference type="Gene3D" id="1.20.5.1160">
    <property type="entry name" value="Vasodilator-stimulated phosphoprotein"/>
    <property type="match status" value="1"/>
</dbReference>
<dbReference type="InterPro" id="IPR039008">
    <property type="entry name" value="IF_rod_dom"/>
</dbReference>
<evidence type="ECO:0000256" key="1">
    <source>
        <dbReference type="ARBA" id="ARBA00004651"/>
    </source>
</evidence>
<evidence type="ECO:0000313" key="17">
    <source>
        <dbReference type="Proteomes" id="UP000886611"/>
    </source>
</evidence>
<keyword evidence="8 13" id="KW-0472">Membrane</keyword>
<keyword evidence="10" id="KW-0325">Glycoprotein</keyword>
<dbReference type="GO" id="GO:0005882">
    <property type="term" value="C:intermediate filament"/>
    <property type="evidence" value="ECO:0007669"/>
    <property type="project" value="UniProtKB-KW"/>
</dbReference>
<feature type="transmembrane region" description="Helical" evidence="13">
    <location>
        <begin position="389"/>
        <end position="407"/>
    </location>
</feature>
<dbReference type="InterPro" id="IPR000355">
    <property type="entry name" value="Chemokine_rcpt"/>
</dbReference>
<reference evidence="16 17" key="1">
    <citation type="journal article" date="2021" name="Cell">
        <title>Tracing the genetic footprints of vertebrate landing in non-teleost ray-finned fishes.</title>
        <authorList>
            <person name="Bi X."/>
            <person name="Wang K."/>
            <person name="Yang L."/>
            <person name="Pan H."/>
            <person name="Jiang H."/>
            <person name="Wei Q."/>
            <person name="Fang M."/>
            <person name="Yu H."/>
            <person name="Zhu C."/>
            <person name="Cai Y."/>
            <person name="He Y."/>
            <person name="Gan X."/>
            <person name="Zeng H."/>
            <person name="Yu D."/>
            <person name="Zhu Y."/>
            <person name="Jiang H."/>
            <person name="Qiu Q."/>
            <person name="Yang H."/>
            <person name="Zhang Y.E."/>
            <person name="Wang W."/>
            <person name="Zhu M."/>
            <person name="He S."/>
            <person name="Zhang G."/>
        </authorList>
    </citation>
    <scope>NUCLEOTIDE SEQUENCE [LARGE SCALE GENOMIC DNA]</scope>
    <source>
        <strain evidence="16">Bchr_013</strain>
    </source>
</reference>
<dbReference type="GO" id="GO:0019957">
    <property type="term" value="F:C-C chemokine binding"/>
    <property type="evidence" value="ECO:0007669"/>
    <property type="project" value="TreeGrafter"/>
</dbReference>
<dbReference type="Proteomes" id="UP000886611">
    <property type="component" value="Unassembled WGS sequence"/>
</dbReference>
<feature type="transmembrane region" description="Helical" evidence="13">
    <location>
        <begin position="222"/>
        <end position="241"/>
    </location>
</feature>
<feature type="domain" description="IF rod" evidence="15">
    <location>
        <begin position="1"/>
        <end position="148"/>
    </location>
</feature>
<dbReference type="PRINTS" id="PR00237">
    <property type="entry name" value="GPCRRHODOPSN"/>
</dbReference>
<evidence type="ECO:0000256" key="9">
    <source>
        <dbReference type="ARBA" id="ARBA00023170"/>
    </source>
</evidence>